<name>A0A0D6MNM6_9PROT</name>
<dbReference type="AlphaFoldDB" id="A0A0D6MNM6"/>
<evidence type="ECO:0000313" key="2">
    <source>
        <dbReference type="Proteomes" id="UP000032679"/>
    </source>
</evidence>
<keyword evidence="2" id="KW-1185">Reference proteome</keyword>
<organism evidence="1 2">
    <name type="scientific">Tanticharoenia sakaeratensis NBRC 103193</name>
    <dbReference type="NCBI Taxonomy" id="1231623"/>
    <lineage>
        <taxon>Bacteria</taxon>
        <taxon>Pseudomonadati</taxon>
        <taxon>Pseudomonadota</taxon>
        <taxon>Alphaproteobacteria</taxon>
        <taxon>Acetobacterales</taxon>
        <taxon>Acetobacteraceae</taxon>
        <taxon>Tanticharoenia</taxon>
    </lineage>
</organism>
<comment type="caution">
    <text evidence="1">The sequence shown here is derived from an EMBL/GenBank/DDBJ whole genome shotgun (WGS) entry which is preliminary data.</text>
</comment>
<evidence type="ECO:0000313" key="1">
    <source>
        <dbReference type="EMBL" id="GAN55287.1"/>
    </source>
</evidence>
<protein>
    <submittedName>
        <fullName evidence="1">Uncharacterized protein</fullName>
    </submittedName>
</protein>
<reference evidence="1 2" key="1">
    <citation type="submission" date="2012-10" db="EMBL/GenBank/DDBJ databases">
        <title>Genome sequencing of Tanticharoenia sakaeratensis NBRC 103193.</title>
        <authorList>
            <person name="Azuma Y."/>
            <person name="Hadano H."/>
            <person name="Hirakawa H."/>
            <person name="Matsushita K."/>
        </authorList>
    </citation>
    <scope>NUCLEOTIDE SEQUENCE [LARGE SCALE GENOMIC DNA]</scope>
    <source>
        <strain evidence="1 2">NBRC 103193</strain>
    </source>
</reference>
<accession>A0A0D6MNM6</accession>
<proteinExistence type="predicted"/>
<sequence>MLGRQLLVKVAQRNGLRGLKEAPATLGKLLNVHMFYSSCPVIGGKWHGASSLGRQRHTREKFGVLPCAETAANPSPR</sequence>
<dbReference type="Proteomes" id="UP000032679">
    <property type="component" value="Unassembled WGS sequence"/>
</dbReference>
<dbReference type="EMBL" id="BALE01000042">
    <property type="protein sequence ID" value="GAN55287.1"/>
    <property type="molecule type" value="Genomic_DNA"/>
</dbReference>
<gene>
    <name evidence="1" type="ORF">Tasa_042_005</name>
</gene>